<feature type="domain" description="Glycosyltransferase 2-like" evidence="1">
    <location>
        <begin position="31"/>
        <end position="137"/>
    </location>
</feature>
<name>A0A4Y6UKI7_9PROT</name>
<dbReference type="CDD" id="cd04196">
    <property type="entry name" value="GT_2_like_d"/>
    <property type="match status" value="1"/>
</dbReference>
<dbReference type="Pfam" id="PF00535">
    <property type="entry name" value="Glycos_transf_2"/>
    <property type="match status" value="1"/>
</dbReference>
<dbReference type="KEGG" id="ssam:E3D00_04455"/>
<dbReference type="RefSeq" id="WP_141460311.1">
    <property type="nucleotide sequence ID" value="NZ_CP038141.1"/>
</dbReference>
<dbReference type="EMBL" id="CP038141">
    <property type="protein sequence ID" value="QDH16897.1"/>
    <property type="molecule type" value="Genomic_DNA"/>
</dbReference>
<dbReference type="Gene3D" id="3.90.550.10">
    <property type="entry name" value="Spore Coat Polysaccharide Biosynthesis Protein SpsA, Chain A"/>
    <property type="match status" value="1"/>
</dbReference>
<evidence type="ECO:0000259" key="1">
    <source>
        <dbReference type="Pfam" id="PF00535"/>
    </source>
</evidence>
<dbReference type="Proteomes" id="UP000316313">
    <property type="component" value="Chromosome"/>
</dbReference>
<dbReference type="GO" id="GO:0016758">
    <property type="term" value="F:hexosyltransferase activity"/>
    <property type="evidence" value="ECO:0007669"/>
    <property type="project" value="UniProtKB-ARBA"/>
</dbReference>
<keyword evidence="3" id="KW-1185">Reference proteome</keyword>
<reference evidence="2 3" key="1">
    <citation type="submission" date="2019-03" db="EMBL/GenBank/DDBJ databases">
        <title>The complete genome sequence of Swingsia samuiensis NBRC107927(T).</title>
        <authorList>
            <person name="Chua K.-O."/>
            <person name="Chan K.-G."/>
            <person name="See-Too W.-S."/>
        </authorList>
    </citation>
    <scope>NUCLEOTIDE SEQUENCE [LARGE SCALE GENOMIC DNA]</scope>
    <source>
        <strain evidence="2 3">AH83</strain>
    </source>
</reference>
<dbReference type="InterPro" id="IPR001173">
    <property type="entry name" value="Glyco_trans_2-like"/>
</dbReference>
<keyword evidence="2" id="KW-0808">Transferase</keyword>
<evidence type="ECO:0000313" key="2">
    <source>
        <dbReference type="EMBL" id="QDH16897.1"/>
    </source>
</evidence>
<dbReference type="InterPro" id="IPR029044">
    <property type="entry name" value="Nucleotide-diphossugar_trans"/>
</dbReference>
<sequence>MFSSPSSSKRWAHHTQKGEETDFLSEKVAILLSLYNGEKYLHEQLNSIVNQTYQNWVIFWRDDQSTDQSKFIIESFSKKYGKDKCIEISDIKDRLGVANSYLHLLKAIPSTPFIAFCDQDDVWHPQKLEWAITKIKSLHSKKPTLYCARQYLTNSNLDIISLSFSLKKKPSFSASLTQNIATGHTIVINTTARDIINLLPSPPSVLHDWWSYILVSYFDGNIIFDDKFVSHYRQHNNNAIGARSSILQRGIKALQRGPKIFMNIFNKNIHVLLFSGLNTPIKNKKILYSIHSSNSFFQKIIILLKNNELRRQTIYENIIFFIWFLLSKK</sequence>
<gene>
    <name evidence="2" type="ORF">E3D00_04455</name>
</gene>
<protein>
    <submittedName>
        <fullName evidence="2">Glycosyltransferase family 2 protein</fullName>
    </submittedName>
</protein>
<organism evidence="2 3">
    <name type="scientific">Swingsia samuiensis</name>
    <dbReference type="NCBI Taxonomy" id="1293412"/>
    <lineage>
        <taxon>Bacteria</taxon>
        <taxon>Pseudomonadati</taxon>
        <taxon>Pseudomonadota</taxon>
        <taxon>Alphaproteobacteria</taxon>
        <taxon>Acetobacterales</taxon>
        <taxon>Acetobacteraceae</taxon>
        <taxon>Swingsia</taxon>
    </lineage>
</organism>
<dbReference type="AlphaFoldDB" id="A0A4Y6UKI7"/>
<dbReference type="SUPFAM" id="SSF53448">
    <property type="entry name" value="Nucleotide-diphospho-sugar transferases"/>
    <property type="match status" value="1"/>
</dbReference>
<dbReference type="OrthoDB" id="6383742at2"/>
<evidence type="ECO:0000313" key="3">
    <source>
        <dbReference type="Proteomes" id="UP000316313"/>
    </source>
</evidence>
<proteinExistence type="predicted"/>
<dbReference type="PANTHER" id="PTHR22916:SF3">
    <property type="entry name" value="UDP-GLCNAC:BETAGAL BETA-1,3-N-ACETYLGLUCOSAMINYLTRANSFERASE-LIKE PROTEIN 1"/>
    <property type="match status" value="1"/>
</dbReference>
<dbReference type="PANTHER" id="PTHR22916">
    <property type="entry name" value="GLYCOSYLTRANSFERASE"/>
    <property type="match status" value="1"/>
</dbReference>
<accession>A0A4Y6UKI7</accession>